<dbReference type="Pfam" id="PF07970">
    <property type="entry name" value="COPIIcoated_ERV"/>
    <property type="match status" value="1"/>
</dbReference>
<gene>
    <name evidence="2" type="ORF">RDB_LOCUS33379</name>
</gene>
<organism evidence="2 3">
    <name type="scientific">Rhizoctonia solani</name>
    <dbReference type="NCBI Taxonomy" id="456999"/>
    <lineage>
        <taxon>Eukaryota</taxon>
        <taxon>Fungi</taxon>
        <taxon>Dikarya</taxon>
        <taxon>Basidiomycota</taxon>
        <taxon>Agaricomycotina</taxon>
        <taxon>Agaricomycetes</taxon>
        <taxon>Cantharellales</taxon>
        <taxon>Ceratobasidiaceae</taxon>
        <taxon>Rhizoctonia</taxon>
    </lineage>
</organism>
<evidence type="ECO:0000313" key="3">
    <source>
        <dbReference type="Proteomes" id="UP000663853"/>
    </source>
</evidence>
<name>A0A8H3AQQ5_9AGAM</name>
<reference evidence="2" key="1">
    <citation type="submission" date="2021-01" db="EMBL/GenBank/DDBJ databases">
        <authorList>
            <person name="Kaushik A."/>
        </authorList>
    </citation>
    <scope>NUCLEOTIDE SEQUENCE</scope>
    <source>
        <strain evidence="2">AG6-10EEA</strain>
    </source>
</reference>
<proteinExistence type="predicted"/>
<dbReference type="Proteomes" id="UP000663853">
    <property type="component" value="Unassembled WGS sequence"/>
</dbReference>
<feature type="non-terminal residue" evidence="2">
    <location>
        <position position="1"/>
    </location>
</feature>
<sequence>EQEVKDEWRGEDRGTSWRKYFGADGTRAGLCPDQASNWMFQYFLMVVSAEYKHLDGDVVRPFSPSITFLNPLAKSARTIPLLHRMNAIFPNHEFGTFIDPHGTTLKPGFEGLPGAFSHFDVSAVLVVHSEWRKSLTRSVIALWAIVGGVLKLHRIRWSVRV</sequence>
<evidence type="ECO:0000259" key="1">
    <source>
        <dbReference type="Pfam" id="PF07970"/>
    </source>
</evidence>
<dbReference type="EMBL" id="CAJMXA010000652">
    <property type="protein sequence ID" value="CAE6438442.1"/>
    <property type="molecule type" value="Genomic_DNA"/>
</dbReference>
<protein>
    <recommendedName>
        <fullName evidence="1">Endoplasmic reticulum vesicle transporter C-terminal domain-containing protein</fullName>
    </recommendedName>
</protein>
<accession>A0A8H3AQQ5</accession>
<dbReference type="InterPro" id="IPR012936">
    <property type="entry name" value="Erv_C"/>
</dbReference>
<comment type="caution">
    <text evidence="2">The sequence shown here is derived from an EMBL/GenBank/DDBJ whole genome shotgun (WGS) entry which is preliminary data.</text>
</comment>
<feature type="domain" description="Endoplasmic reticulum vesicle transporter C-terminal" evidence="1">
    <location>
        <begin position="33"/>
        <end position="153"/>
    </location>
</feature>
<evidence type="ECO:0000313" key="2">
    <source>
        <dbReference type="EMBL" id="CAE6438442.1"/>
    </source>
</evidence>
<dbReference type="AlphaFoldDB" id="A0A8H3AQQ5"/>